<dbReference type="GO" id="GO:0005615">
    <property type="term" value="C:extracellular space"/>
    <property type="evidence" value="ECO:0007669"/>
    <property type="project" value="UniProtKB-KW"/>
</dbReference>
<evidence type="ECO:0000256" key="11">
    <source>
        <dbReference type="SAM" id="Phobius"/>
    </source>
</evidence>
<evidence type="ECO:0000256" key="6">
    <source>
        <dbReference type="ARBA" id="ARBA00022968"/>
    </source>
</evidence>
<keyword evidence="8 11" id="KW-0472">Membrane</keyword>
<keyword evidence="6" id="KW-0735">Signal-anchor</keyword>
<evidence type="ECO:0000256" key="10">
    <source>
        <dbReference type="ARBA" id="ARBA00029751"/>
    </source>
</evidence>
<dbReference type="GO" id="GO:0005164">
    <property type="term" value="F:tumor necrosis factor receptor binding"/>
    <property type="evidence" value="ECO:0007669"/>
    <property type="project" value="InterPro"/>
</dbReference>
<reference evidence="13" key="3">
    <citation type="submission" date="2025-09" db="UniProtKB">
        <authorList>
            <consortium name="Ensembl"/>
        </authorList>
    </citation>
    <scope>IDENTIFICATION</scope>
</reference>
<comment type="similarity">
    <text evidence="2">Belongs to the tumor necrosis factor family.</text>
</comment>
<keyword evidence="4" id="KW-0202">Cytokine</keyword>
<dbReference type="GO" id="GO:0016020">
    <property type="term" value="C:membrane"/>
    <property type="evidence" value="ECO:0007669"/>
    <property type="project" value="UniProtKB-SubCell"/>
</dbReference>
<keyword evidence="7 11" id="KW-1133">Transmembrane helix</keyword>
<dbReference type="SMART" id="SM00207">
    <property type="entry name" value="TNF"/>
    <property type="match status" value="1"/>
</dbReference>
<dbReference type="CDD" id="cd00184">
    <property type="entry name" value="TNF"/>
    <property type="match status" value="1"/>
</dbReference>
<reference evidence="13" key="2">
    <citation type="submission" date="2025-08" db="UniProtKB">
        <authorList>
            <consortium name="Ensembl"/>
        </authorList>
    </citation>
    <scope>IDENTIFICATION</scope>
</reference>
<protein>
    <recommendedName>
        <fullName evidence="3">Tumor necrosis factor</fullName>
    </recommendedName>
    <alternativeName>
        <fullName evidence="10">TNF-alpha</fullName>
    </alternativeName>
</protein>
<gene>
    <name evidence="13" type="primary">tnfa</name>
</gene>
<feature type="transmembrane region" description="Helical" evidence="11">
    <location>
        <begin position="30"/>
        <end position="49"/>
    </location>
</feature>
<accession>A0A8K9XF16</accession>
<dbReference type="InterPro" id="IPR006053">
    <property type="entry name" value="TNF"/>
</dbReference>
<evidence type="ECO:0000256" key="3">
    <source>
        <dbReference type="ARBA" id="ARBA00013893"/>
    </source>
</evidence>
<dbReference type="Gene3D" id="2.60.120.40">
    <property type="match status" value="1"/>
</dbReference>
<evidence type="ECO:0000256" key="9">
    <source>
        <dbReference type="ARBA" id="ARBA00023157"/>
    </source>
</evidence>
<keyword evidence="14" id="KW-1185">Reference proteome</keyword>
<dbReference type="Ensembl" id="ENSOMYT00000151824.1">
    <property type="protein sequence ID" value="ENSOMYP00000131734.1"/>
    <property type="gene ID" value="ENSOMYG00000058346.1"/>
</dbReference>
<dbReference type="GO" id="GO:0006955">
    <property type="term" value="P:immune response"/>
    <property type="evidence" value="ECO:0007669"/>
    <property type="project" value="InterPro"/>
</dbReference>
<proteinExistence type="inferred from homology"/>
<keyword evidence="5 11" id="KW-0812">Transmembrane</keyword>
<dbReference type="GeneTree" id="ENSGT01060000248544"/>
<reference evidence="13" key="1">
    <citation type="submission" date="2020-07" db="EMBL/GenBank/DDBJ databases">
        <title>A long reads based de novo assembly of the rainbow trout Arlee double haploid line genome.</title>
        <authorList>
            <person name="Gao G."/>
            <person name="Palti Y."/>
        </authorList>
    </citation>
    <scope>NUCLEOTIDE SEQUENCE [LARGE SCALE GENOMIC DNA]</scope>
</reference>
<evidence type="ECO:0000313" key="14">
    <source>
        <dbReference type="Proteomes" id="UP000694395"/>
    </source>
</evidence>
<feature type="domain" description="THD" evidence="12">
    <location>
        <begin position="130"/>
        <end position="293"/>
    </location>
</feature>
<dbReference type="PROSITE" id="PS50049">
    <property type="entry name" value="THD_2"/>
    <property type="match status" value="1"/>
</dbReference>
<evidence type="ECO:0000256" key="1">
    <source>
        <dbReference type="ARBA" id="ARBA00004606"/>
    </source>
</evidence>
<comment type="subcellular location">
    <subcellularLocation>
        <location evidence="1">Membrane</location>
        <topology evidence="1">Single-pass type II membrane protein</topology>
    </subcellularLocation>
</comment>
<keyword evidence="9" id="KW-1015">Disulfide bond</keyword>
<dbReference type="Proteomes" id="UP000694395">
    <property type="component" value="Chromosome 32"/>
</dbReference>
<evidence type="ECO:0000256" key="8">
    <source>
        <dbReference type="ARBA" id="ARBA00023136"/>
    </source>
</evidence>
<name>A0A8K9XF16_ONCMY</name>
<dbReference type="PANTHER" id="PTHR11471">
    <property type="entry name" value="TUMOR NECROSIS FACTOR FAMILY MEMBER"/>
    <property type="match status" value="1"/>
</dbReference>
<dbReference type="Pfam" id="PF00229">
    <property type="entry name" value="TNF"/>
    <property type="match status" value="1"/>
</dbReference>
<evidence type="ECO:0000259" key="12">
    <source>
        <dbReference type="PROSITE" id="PS50049"/>
    </source>
</evidence>
<dbReference type="InterPro" id="IPR008983">
    <property type="entry name" value="Tumour_necrosis_fac-like_dom"/>
</dbReference>
<evidence type="ECO:0000256" key="4">
    <source>
        <dbReference type="ARBA" id="ARBA00022514"/>
    </source>
</evidence>
<evidence type="ECO:0000256" key="7">
    <source>
        <dbReference type="ARBA" id="ARBA00022989"/>
    </source>
</evidence>
<feature type="transmembrane region" description="Helical" evidence="11">
    <location>
        <begin position="55"/>
        <end position="84"/>
    </location>
</feature>
<dbReference type="GO" id="GO:0005125">
    <property type="term" value="F:cytokine activity"/>
    <property type="evidence" value="ECO:0007669"/>
    <property type="project" value="UniProtKB-KW"/>
</dbReference>
<evidence type="ECO:0000313" key="13">
    <source>
        <dbReference type="Ensembl" id="ENSOMYP00000131734.1"/>
    </source>
</evidence>
<dbReference type="SUPFAM" id="SSF49842">
    <property type="entry name" value="TNF-like"/>
    <property type="match status" value="1"/>
</dbReference>
<dbReference type="InterPro" id="IPR006052">
    <property type="entry name" value="TNF_dom"/>
</dbReference>
<sequence length="293" mass="33633">MSSEIDLDLNSFDVLISRVFHQQFDQIKMYFHFTCIFTLQLFICIYSLYSYITMYLGITFAFICILCKPLYVSALARYISYLLLSIDTKPDRRTNSFFYLCFAFPQKQDHIEKADEIQHTLRQLSGNIKAAIHLEGEYNTYGDYKSSVEWTDDEGQGFSQGGLKLNNNEIVIPQMGLYFIYSQVSFHVSCKADPKHPNNQDMVHLSNTVTRWSPSYGTEDNKQYQPLLNSVRTVCKKSSNGEAASEGKWYNAVYMGAVFSLEKGDRLRTVTENRLLPHLESGAGKNFFGVFAL</sequence>
<evidence type="ECO:0000256" key="5">
    <source>
        <dbReference type="ARBA" id="ARBA00022692"/>
    </source>
</evidence>
<dbReference type="PRINTS" id="PR01234">
    <property type="entry name" value="TNECROSISFCT"/>
</dbReference>
<dbReference type="PANTHER" id="PTHR11471:SF23">
    <property type="entry name" value="TUMOR NECROSIS FACTOR"/>
    <property type="match status" value="1"/>
</dbReference>
<organism evidence="13 14">
    <name type="scientific">Oncorhynchus mykiss</name>
    <name type="common">Rainbow trout</name>
    <name type="synonym">Salmo gairdneri</name>
    <dbReference type="NCBI Taxonomy" id="8022"/>
    <lineage>
        <taxon>Eukaryota</taxon>
        <taxon>Metazoa</taxon>
        <taxon>Chordata</taxon>
        <taxon>Craniata</taxon>
        <taxon>Vertebrata</taxon>
        <taxon>Euteleostomi</taxon>
        <taxon>Actinopterygii</taxon>
        <taxon>Neopterygii</taxon>
        <taxon>Teleostei</taxon>
        <taxon>Protacanthopterygii</taxon>
        <taxon>Salmoniformes</taxon>
        <taxon>Salmonidae</taxon>
        <taxon>Salmoninae</taxon>
        <taxon>Oncorhynchus</taxon>
    </lineage>
</organism>
<dbReference type="AlphaFoldDB" id="A0A8K9XF16"/>
<evidence type="ECO:0000256" key="2">
    <source>
        <dbReference type="ARBA" id="ARBA00008670"/>
    </source>
</evidence>